<evidence type="ECO:0000256" key="1">
    <source>
        <dbReference type="ARBA" id="ARBA00004141"/>
    </source>
</evidence>
<feature type="region of interest" description="Disordered" evidence="6">
    <location>
        <begin position="192"/>
        <end position="240"/>
    </location>
</feature>
<evidence type="ECO:0000256" key="4">
    <source>
        <dbReference type="ARBA" id="ARBA00022989"/>
    </source>
</evidence>
<feature type="transmembrane region" description="Helical" evidence="7">
    <location>
        <begin position="295"/>
        <end position="315"/>
    </location>
</feature>
<accession>A0A290ZH32</accession>
<evidence type="ECO:0000256" key="3">
    <source>
        <dbReference type="ARBA" id="ARBA00022692"/>
    </source>
</evidence>
<feature type="compositionally biased region" description="Basic and acidic residues" evidence="6">
    <location>
        <begin position="52"/>
        <end position="61"/>
    </location>
</feature>
<comment type="subcellular location">
    <subcellularLocation>
        <location evidence="1">Membrane</location>
        <topology evidence="1">Multi-pass membrane protein</topology>
    </subcellularLocation>
</comment>
<keyword evidence="2" id="KW-1003">Cell membrane</keyword>
<dbReference type="AlphaFoldDB" id="A0A290ZH32"/>
<dbReference type="CDD" id="cd16914">
    <property type="entry name" value="EcfT"/>
    <property type="match status" value="1"/>
</dbReference>
<sequence>MGARRPRHVGGRGHLRLPDRHPPDLAARGGRLGGAARARRLPAGLGAHRQRRDGPAVRLDGDAVPGGHHHQHRRRPGGADQRAAGAPGLHRHRAGRGARGSGGGRGHRRAVEHHGRHDDQPRFAAVRGHRRDDRPAGRDVLPLRAVPPGADGGARRGADRRGRGCGVRADHRVRVRQRGRLARAVGVHRDAPGLRQLDAGGRLPAGADRRSAGQGRVVPAGERGAGEPARAAAPAVPVRARARRVRPGAGGAGGGRGVTAALFRSGTSPVHRLNPTTKLVLALAVTTTAFAIPNVWAPLALLLLVLVPAVLVAGVGREYFRLLPLLAAPVAITVFLLQGLFFPEGETVLAEFGPAVVTEEGLLFAALTALRLVAMLGSFLFLLLTTHPGALLGAMVERGMSTKISYVVSATLQIVPAFRERARSVLRAQQARGLDTTRRRARTLLPLVGPLLLGALADLEGRAVAMEARAFGATGRRTSLVEAPDSPAQRVARLLMGAVAVAAVVVNVLGVVR</sequence>
<keyword evidence="5 7" id="KW-0472">Membrane</keyword>
<reference evidence="8" key="1">
    <citation type="submission" date="2017-09" db="EMBL/GenBank/DDBJ databases">
        <title>Complete Genome Sequence of ansamitocin-producing Bacterium Actinosynnema pretiosum X47.</title>
        <authorList>
            <person name="Cao G."/>
            <person name="Zong G."/>
            <person name="Zhong C."/>
            <person name="Fu J."/>
        </authorList>
    </citation>
    <scope>NUCLEOTIDE SEQUENCE [LARGE SCALE GENOMIC DNA]</scope>
    <source>
        <strain evidence="8">X47</strain>
    </source>
</reference>
<dbReference type="InterPro" id="IPR003339">
    <property type="entry name" value="ABC/ECF_trnsptr_transmembrane"/>
</dbReference>
<keyword evidence="4 7" id="KW-1133">Transmembrane helix</keyword>
<dbReference type="EMBL" id="CP023445">
    <property type="protein sequence ID" value="ATE58328.1"/>
    <property type="molecule type" value="Genomic_DNA"/>
</dbReference>
<dbReference type="PANTHER" id="PTHR34857">
    <property type="entry name" value="SLL0384 PROTEIN"/>
    <property type="match status" value="1"/>
</dbReference>
<dbReference type="Pfam" id="PF02361">
    <property type="entry name" value="CbiQ"/>
    <property type="match status" value="1"/>
</dbReference>
<feature type="transmembrane region" description="Helical" evidence="7">
    <location>
        <begin position="362"/>
        <end position="385"/>
    </location>
</feature>
<keyword evidence="9" id="KW-1185">Reference proteome</keyword>
<feature type="compositionally biased region" description="Basic residues" evidence="6">
    <location>
        <begin position="1"/>
        <end position="15"/>
    </location>
</feature>
<dbReference type="KEGG" id="apre:CNX65_22890"/>
<feature type="compositionally biased region" description="Basic residues" evidence="6">
    <location>
        <begin position="67"/>
        <end position="76"/>
    </location>
</feature>
<dbReference type="InterPro" id="IPR051611">
    <property type="entry name" value="ECF_transporter_component"/>
</dbReference>
<name>A0A290ZH32_9PSEU</name>
<proteinExistence type="predicted"/>
<feature type="compositionally biased region" description="Basic and acidic residues" evidence="6">
    <location>
        <begin position="112"/>
        <end position="121"/>
    </location>
</feature>
<evidence type="ECO:0000313" key="8">
    <source>
        <dbReference type="EMBL" id="ATE58328.1"/>
    </source>
</evidence>
<evidence type="ECO:0008006" key="10">
    <source>
        <dbReference type="Google" id="ProtNLM"/>
    </source>
</evidence>
<protein>
    <recommendedName>
        <fullName evidence="10">Energy-coupling factor transporter transmembrane protein EcfT</fullName>
    </recommendedName>
</protein>
<organism evidence="8 9">
    <name type="scientific">Actinosynnema pretiosum</name>
    <dbReference type="NCBI Taxonomy" id="42197"/>
    <lineage>
        <taxon>Bacteria</taxon>
        <taxon>Bacillati</taxon>
        <taxon>Actinomycetota</taxon>
        <taxon>Actinomycetes</taxon>
        <taxon>Pseudonocardiales</taxon>
        <taxon>Pseudonocardiaceae</taxon>
        <taxon>Actinosynnema</taxon>
    </lineage>
</organism>
<evidence type="ECO:0000256" key="6">
    <source>
        <dbReference type="SAM" id="MobiDB-lite"/>
    </source>
</evidence>
<evidence type="ECO:0000256" key="5">
    <source>
        <dbReference type="ARBA" id="ARBA00023136"/>
    </source>
</evidence>
<keyword evidence="3 7" id="KW-0812">Transmembrane</keyword>
<feature type="compositionally biased region" description="Low complexity" evidence="6">
    <location>
        <begin position="218"/>
        <end position="239"/>
    </location>
</feature>
<evidence type="ECO:0000313" key="9">
    <source>
        <dbReference type="Proteomes" id="UP000218505"/>
    </source>
</evidence>
<dbReference type="GO" id="GO:0005886">
    <property type="term" value="C:plasma membrane"/>
    <property type="evidence" value="ECO:0007669"/>
    <property type="project" value="UniProtKB-ARBA"/>
</dbReference>
<dbReference type="PANTHER" id="PTHR34857:SF2">
    <property type="entry name" value="SLL0384 PROTEIN"/>
    <property type="match status" value="1"/>
</dbReference>
<feature type="compositionally biased region" description="Basic and acidic residues" evidence="6">
    <location>
        <begin position="153"/>
        <end position="165"/>
    </location>
</feature>
<feature type="region of interest" description="Disordered" evidence="6">
    <location>
        <begin position="1"/>
        <end position="165"/>
    </location>
</feature>
<evidence type="ECO:0000256" key="7">
    <source>
        <dbReference type="SAM" id="Phobius"/>
    </source>
</evidence>
<gene>
    <name evidence="8" type="ORF">CNX65_22890</name>
</gene>
<feature type="transmembrane region" description="Helical" evidence="7">
    <location>
        <begin position="494"/>
        <end position="512"/>
    </location>
</feature>
<evidence type="ECO:0000256" key="2">
    <source>
        <dbReference type="ARBA" id="ARBA00022475"/>
    </source>
</evidence>
<feature type="transmembrane region" description="Helical" evidence="7">
    <location>
        <begin position="322"/>
        <end position="342"/>
    </location>
</feature>
<dbReference type="Proteomes" id="UP000218505">
    <property type="component" value="Chromosome"/>
</dbReference>